<feature type="chain" id="PRO_5017987927" evidence="1">
    <location>
        <begin position="18"/>
        <end position="76"/>
    </location>
</feature>
<feature type="signal peptide" evidence="1">
    <location>
        <begin position="1"/>
        <end position="17"/>
    </location>
</feature>
<accession>A0A3P7I8K7</accession>
<reference evidence="2 3" key="1">
    <citation type="submission" date="2018-11" db="EMBL/GenBank/DDBJ databases">
        <authorList>
            <consortium name="Pathogen Informatics"/>
        </authorList>
    </citation>
    <scope>NUCLEOTIDE SEQUENCE [LARGE SCALE GENOMIC DNA]</scope>
</reference>
<organism evidence="2 3">
    <name type="scientific">Strongylus vulgaris</name>
    <name type="common">Blood worm</name>
    <dbReference type="NCBI Taxonomy" id="40348"/>
    <lineage>
        <taxon>Eukaryota</taxon>
        <taxon>Metazoa</taxon>
        <taxon>Ecdysozoa</taxon>
        <taxon>Nematoda</taxon>
        <taxon>Chromadorea</taxon>
        <taxon>Rhabditida</taxon>
        <taxon>Rhabditina</taxon>
        <taxon>Rhabditomorpha</taxon>
        <taxon>Strongyloidea</taxon>
        <taxon>Strongylidae</taxon>
        <taxon>Strongylus</taxon>
    </lineage>
</organism>
<evidence type="ECO:0000313" key="3">
    <source>
        <dbReference type="Proteomes" id="UP000270094"/>
    </source>
</evidence>
<dbReference type="EMBL" id="UYYB01012837">
    <property type="protein sequence ID" value="VDM69601.1"/>
    <property type="molecule type" value="Genomic_DNA"/>
</dbReference>
<evidence type="ECO:0000256" key="1">
    <source>
        <dbReference type="SAM" id="SignalP"/>
    </source>
</evidence>
<keyword evidence="1" id="KW-0732">Signal</keyword>
<protein>
    <submittedName>
        <fullName evidence="2">Uncharacterized protein</fullName>
    </submittedName>
</protein>
<gene>
    <name evidence="2" type="ORF">SVUK_LOCUS4599</name>
</gene>
<dbReference type="Proteomes" id="UP000270094">
    <property type="component" value="Unassembled WGS sequence"/>
</dbReference>
<proteinExistence type="predicted"/>
<keyword evidence="3" id="KW-1185">Reference proteome</keyword>
<sequence>MIQRSTIIILLAASVSAFDFTDIQKEYGIRRTVQVYTKIIAALKAKSTKHGDGLEKINTMVKTKIGLGPEEDRTWT</sequence>
<evidence type="ECO:0000313" key="2">
    <source>
        <dbReference type="EMBL" id="VDM69601.1"/>
    </source>
</evidence>
<dbReference type="AlphaFoldDB" id="A0A3P7I8K7"/>
<name>A0A3P7I8K7_STRVU</name>